<evidence type="ECO:0000256" key="1">
    <source>
        <dbReference type="ARBA" id="ARBA00001946"/>
    </source>
</evidence>
<dbReference type="GO" id="GO:0000287">
    <property type="term" value="F:magnesium ion binding"/>
    <property type="evidence" value="ECO:0007669"/>
    <property type="project" value="InterPro"/>
</dbReference>
<keyword evidence="5" id="KW-0378">Hydrolase</keyword>
<dbReference type="GO" id="GO:0005737">
    <property type="term" value="C:cytoplasm"/>
    <property type="evidence" value="ECO:0007669"/>
    <property type="project" value="InterPro"/>
</dbReference>
<dbReference type="GO" id="GO:0004427">
    <property type="term" value="F:inorganic diphosphate phosphatase activity"/>
    <property type="evidence" value="ECO:0007669"/>
    <property type="project" value="UniProtKB-EC"/>
</dbReference>
<evidence type="ECO:0000256" key="5">
    <source>
        <dbReference type="ARBA" id="ARBA00022801"/>
    </source>
</evidence>
<evidence type="ECO:0000256" key="2">
    <source>
        <dbReference type="ARBA" id="ARBA00006220"/>
    </source>
</evidence>
<dbReference type="CDD" id="cd00412">
    <property type="entry name" value="pyrophosphatase"/>
    <property type="match status" value="1"/>
</dbReference>
<name>A0A1I8GJ40_9PLAT</name>
<evidence type="ECO:0000256" key="4">
    <source>
        <dbReference type="ARBA" id="ARBA00022723"/>
    </source>
</evidence>
<keyword evidence="6" id="KW-0460">Magnesium</keyword>
<reference evidence="10" key="1">
    <citation type="submission" date="2016-11" db="UniProtKB">
        <authorList>
            <consortium name="WormBaseParasite"/>
        </authorList>
    </citation>
    <scope>IDENTIFICATION</scope>
</reference>
<dbReference type="InterPro" id="IPR036649">
    <property type="entry name" value="Pyrophosphatase_sf"/>
</dbReference>
<dbReference type="EC" id="3.6.1.1" evidence="3"/>
<evidence type="ECO:0000256" key="6">
    <source>
        <dbReference type="ARBA" id="ARBA00022842"/>
    </source>
</evidence>
<sequence>MYFTGPDGPVSPFHDIPLYANPEQTEVHMVVEIPRWTSAKMEISKSEPLNPIKQDVKRGCVRFVDSVFPYRGYLWNYGALPQTWEDPGHTDIRTGAAGDNDPLDVCEIGSRLSTRGSVLRVRPLGLLGLIDEGETDWKVLAIDTQDPIADKLQDVDDVQLYMPGLLEATLSWFRNYKVPQGGSPNRFAFEEEFRDAALAVEVIAETHRQWRAMMSRAVDPGGISCAHTGDSAEVGADRLTRRDAEAIVEAAPPPAPPYPMPESADRWHFV</sequence>
<keyword evidence="9" id="KW-1185">Reference proteome</keyword>
<dbReference type="AlphaFoldDB" id="A0A1I8GJ40"/>
<evidence type="ECO:0000313" key="9">
    <source>
        <dbReference type="Proteomes" id="UP000095280"/>
    </source>
</evidence>
<dbReference type="InterPro" id="IPR008162">
    <property type="entry name" value="Pyrophosphatase"/>
</dbReference>
<evidence type="ECO:0000256" key="7">
    <source>
        <dbReference type="ARBA" id="ARBA00032535"/>
    </source>
</evidence>
<evidence type="ECO:0000313" key="10">
    <source>
        <dbReference type="WBParaSite" id="maker-uti_cns_0002176-snap-gene-0.7-mRNA-1"/>
    </source>
</evidence>
<keyword evidence="4" id="KW-0479">Metal-binding</keyword>
<organism evidence="9 10">
    <name type="scientific">Macrostomum lignano</name>
    <dbReference type="NCBI Taxonomy" id="282301"/>
    <lineage>
        <taxon>Eukaryota</taxon>
        <taxon>Metazoa</taxon>
        <taxon>Spiralia</taxon>
        <taxon>Lophotrochozoa</taxon>
        <taxon>Platyhelminthes</taxon>
        <taxon>Rhabditophora</taxon>
        <taxon>Macrostomorpha</taxon>
        <taxon>Macrostomida</taxon>
        <taxon>Macrostomidae</taxon>
        <taxon>Macrostomum</taxon>
    </lineage>
</organism>
<dbReference type="WBParaSite" id="maker-uti_cns_0002176-snap-gene-0.7-mRNA-1">
    <property type="protein sequence ID" value="maker-uti_cns_0002176-snap-gene-0.7-mRNA-1"/>
    <property type="gene ID" value="maker-uti_cns_0002176-snap-gene-0.7"/>
</dbReference>
<dbReference type="SUPFAM" id="SSF50324">
    <property type="entry name" value="Inorganic pyrophosphatase"/>
    <property type="match status" value="1"/>
</dbReference>
<dbReference type="Gene3D" id="3.90.80.10">
    <property type="entry name" value="Inorganic pyrophosphatase"/>
    <property type="match status" value="1"/>
</dbReference>
<comment type="similarity">
    <text evidence="2">Belongs to the PPase family.</text>
</comment>
<evidence type="ECO:0000256" key="3">
    <source>
        <dbReference type="ARBA" id="ARBA00012146"/>
    </source>
</evidence>
<proteinExistence type="inferred from homology"/>
<comment type="cofactor">
    <cofactor evidence="1">
        <name>Mg(2+)</name>
        <dbReference type="ChEBI" id="CHEBI:18420"/>
    </cofactor>
</comment>
<accession>A0A1I8GJ40</accession>
<protein>
    <recommendedName>
        <fullName evidence="3">inorganic diphosphatase</fullName>
        <ecNumber evidence="3">3.6.1.1</ecNumber>
    </recommendedName>
    <alternativeName>
        <fullName evidence="7">Pyrophosphate phospho-hydrolase</fullName>
    </alternativeName>
</protein>
<dbReference type="GO" id="GO:0006796">
    <property type="term" value="P:phosphate-containing compound metabolic process"/>
    <property type="evidence" value="ECO:0007669"/>
    <property type="project" value="InterPro"/>
</dbReference>
<dbReference type="Proteomes" id="UP000095280">
    <property type="component" value="Unplaced"/>
</dbReference>
<dbReference type="Pfam" id="PF00719">
    <property type="entry name" value="Pyrophosphatase"/>
    <property type="match status" value="1"/>
</dbReference>
<dbReference type="PANTHER" id="PTHR10286">
    <property type="entry name" value="INORGANIC PYROPHOSPHATASE"/>
    <property type="match status" value="1"/>
</dbReference>
<comment type="catalytic activity">
    <reaction evidence="8">
        <text>diphosphate + H2O = 2 phosphate + H(+)</text>
        <dbReference type="Rhea" id="RHEA:24576"/>
        <dbReference type="ChEBI" id="CHEBI:15377"/>
        <dbReference type="ChEBI" id="CHEBI:15378"/>
        <dbReference type="ChEBI" id="CHEBI:33019"/>
        <dbReference type="ChEBI" id="CHEBI:43474"/>
        <dbReference type="EC" id="3.6.1.1"/>
    </reaction>
</comment>
<dbReference type="PROSITE" id="PS00387">
    <property type="entry name" value="PPASE"/>
    <property type="match status" value="1"/>
</dbReference>
<evidence type="ECO:0000256" key="8">
    <source>
        <dbReference type="ARBA" id="ARBA00047820"/>
    </source>
</evidence>
<dbReference type="FunFam" id="3.90.80.10:FF:000009">
    <property type="entry name" value="Inorganic pyrophosphatase"/>
    <property type="match status" value="1"/>
</dbReference>